<dbReference type="CDD" id="cd24015">
    <property type="entry name" value="ASKHA_NBD_PanK-III"/>
    <property type="match status" value="1"/>
</dbReference>
<keyword evidence="18" id="KW-1185">Reference proteome</keyword>
<dbReference type="NCBIfam" id="TIGR00671">
    <property type="entry name" value="baf"/>
    <property type="match status" value="1"/>
</dbReference>
<sequence>MILTVDIGNTRIKGAVFEGSTQIDTFFFTKNDFQKKIKNILKTHQKITHLVVASVGDVEKESFLEFKKELNVHFISHQDPFPFLNDYETPQTLGIDRMVLAAGATLQFPNQNRLVIDAGTCVTFDFIDDKNKYHGGAIAPGLRLRYESLHHFTAKLPLLTLENPKDLIGKSTSESIHSGVVNGLVYEIDGFIDEYRARYSNFIIILTGGDTDFLAKRLKNTIFANSNFLLESLNQTFQYKIKND</sequence>
<evidence type="ECO:0000256" key="10">
    <source>
        <dbReference type="ARBA" id="ARBA00022777"/>
    </source>
</evidence>
<dbReference type="HAMAP" id="MF_01274">
    <property type="entry name" value="Pantothen_kinase_3"/>
    <property type="match status" value="1"/>
</dbReference>
<evidence type="ECO:0000313" key="17">
    <source>
        <dbReference type="EMBL" id="MFE3868128.1"/>
    </source>
</evidence>
<protein>
    <recommendedName>
        <fullName evidence="15 16">Type III pantothenate kinase</fullName>
        <ecNumber evidence="6 16">2.7.1.33</ecNumber>
    </recommendedName>
    <alternativeName>
        <fullName evidence="16">PanK-III</fullName>
    </alternativeName>
    <alternativeName>
        <fullName evidence="16">Pantothenic acid kinase</fullName>
    </alternativeName>
</protein>
<evidence type="ECO:0000256" key="6">
    <source>
        <dbReference type="ARBA" id="ARBA00012102"/>
    </source>
</evidence>
<keyword evidence="13 16" id="KW-0173">Coenzyme A biosynthesis</keyword>
<dbReference type="InterPro" id="IPR043129">
    <property type="entry name" value="ATPase_NBD"/>
</dbReference>
<feature type="binding site" evidence="16">
    <location>
        <position position="117"/>
    </location>
    <ligand>
        <name>K(+)</name>
        <dbReference type="ChEBI" id="CHEBI:29103"/>
    </ligand>
</feature>
<comment type="caution">
    <text evidence="17">The sequence shown here is derived from an EMBL/GenBank/DDBJ whole genome shotgun (WGS) entry which is preliminary data.</text>
</comment>
<feature type="binding site" evidence="16">
    <location>
        <position position="87"/>
    </location>
    <ligand>
        <name>substrate</name>
    </ligand>
</feature>
<dbReference type="PANTHER" id="PTHR34265:SF1">
    <property type="entry name" value="TYPE III PANTOTHENATE KINASE"/>
    <property type="match status" value="1"/>
</dbReference>
<evidence type="ECO:0000256" key="16">
    <source>
        <dbReference type="HAMAP-Rule" id="MF_01274"/>
    </source>
</evidence>
<comment type="pathway">
    <text evidence="4 16">Cofactor biosynthesis; coenzyme A biosynthesis; CoA from (R)-pantothenate: step 1/5.</text>
</comment>
<feature type="active site" description="Proton acceptor" evidence="16">
    <location>
        <position position="96"/>
    </location>
</feature>
<dbReference type="GO" id="GO:0004594">
    <property type="term" value="F:pantothenate kinase activity"/>
    <property type="evidence" value="ECO:0007669"/>
    <property type="project" value="UniProtKB-EC"/>
</dbReference>
<evidence type="ECO:0000313" key="18">
    <source>
        <dbReference type="Proteomes" id="UP001600109"/>
    </source>
</evidence>
<evidence type="ECO:0000256" key="12">
    <source>
        <dbReference type="ARBA" id="ARBA00022958"/>
    </source>
</evidence>
<comment type="subunit">
    <text evidence="5 16">Homodimer.</text>
</comment>
<comment type="function">
    <text evidence="16">Catalyzes the phosphorylation of pantothenate (Pan), the first step in CoA biosynthesis.</text>
</comment>
<dbReference type="EMBL" id="JBHZPZ010000008">
    <property type="protein sequence ID" value="MFE3868128.1"/>
    <property type="molecule type" value="Genomic_DNA"/>
</dbReference>
<evidence type="ECO:0000256" key="3">
    <source>
        <dbReference type="ARBA" id="ARBA00004496"/>
    </source>
</evidence>
<comment type="cofactor">
    <cofactor evidence="2">
        <name>K(+)</name>
        <dbReference type="ChEBI" id="CHEBI:29103"/>
    </cofactor>
</comment>
<keyword evidence="7 16" id="KW-0963">Cytoplasm</keyword>
<keyword evidence="16" id="KW-0479">Metal-binding</keyword>
<keyword evidence="12 16" id="KW-0630">Potassium</keyword>
<evidence type="ECO:0000256" key="8">
    <source>
        <dbReference type="ARBA" id="ARBA00022679"/>
    </source>
</evidence>
<keyword evidence="8 16" id="KW-0808">Transferase</keyword>
<dbReference type="EC" id="2.7.1.33" evidence="6 16"/>
<reference evidence="17 18" key="1">
    <citation type="submission" date="2024-06" db="EMBL/GenBank/DDBJ databases">
        <title>Flavobacterium spp. isolated from glacier.</title>
        <authorList>
            <person name="Han D."/>
        </authorList>
    </citation>
    <scope>NUCLEOTIDE SEQUENCE [LARGE SCALE GENOMIC DNA]</scope>
    <source>
        <strain evidence="17 18">LS2P90</strain>
    </source>
</reference>
<keyword evidence="11 16" id="KW-0067">ATP-binding</keyword>
<comment type="similarity">
    <text evidence="14 16">Belongs to the type III pantothenate kinase family.</text>
</comment>
<dbReference type="RefSeq" id="WP_379854791.1">
    <property type="nucleotide sequence ID" value="NZ_JBHZPZ010000008.1"/>
</dbReference>
<evidence type="ECO:0000256" key="14">
    <source>
        <dbReference type="ARBA" id="ARBA00038036"/>
    </source>
</evidence>
<comment type="cofactor">
    <cofactor evidence="16">
        <name>NH4(+)</name>
        <dbReference type="ChEBI" id="CHEBI:28938"/>
    </cofactor>
    <cofactor evidence="16">
        <name>K(+)</name>
        <dbReference type="ChEBI" id="CHEBI:29103"/>
    </cofactor>
    <text evidence="16">A monovalent cation. Ammonium or potassium.</text>
</comment>
<proteinExistence type="inferred from homology"/>
<evidence type="ECO:0000256" key="5">
    <source>
        <dbReference type="ARBA" id="ARBA00011738"/>
    </source>
</evidence>
<evidence type="ECO:0000256" key="7">
    <source>
        <dbReference type="ARBA" id="ARBA00022490"/>
    </source>
</evidence>
<feature type="binding site" evidence="16">
    <location>
        <position position="120"/>
    </location>
    <ligand>
        <name>ATP</name>
        <dbReference type="ChEBI" id="CHEBI:30616"/>
    </ligand>
</feature>
<evidence type="ECO:0000256" key="4">
    <source>
        <dbReference type="ARBA" id="ARBA00005225"/>
    </source>
</evidence>
<dbReference type="Gene3D" id="3.30.420.40">
    <property type="match status" value="2"/>
</dbReference>
<feature type="binding site" evidence="16">
    <location>
        <begin position="6"/>
        <end position="13"/>
    </location>
    <ligand>
        <name>ATP</name>
        <dbReference type="ChEBI" id="CHEBI:30616"/>
    </ligand>
</feature>
<evidence type="ECO:0000256" key="15">
    <source>
        <dbReference type="ARBA" id="ARBA00040883"/>
    </source>
</evidence>
<evidence type="ECO:0000256" key="9">
    <source>
        <dbReference type="ARBA" id="ARBA00022741"/>
    </source>
</evidence>
<evidence type="ECO:0000256" key="13">
    <source>
        <dbReference type="ARBA" id="ARBA00022993"/>
    </source>
</evidence>
<dbReference type="NCBIfam" id="NF009853">
    <property type="entry name" value="PRK13320.1-5"/>
    <property type="match status" value="1"/>
</dbReference>
<dbReference type="SUPFAM" id="SSF53067">
    <property type="entry name" value="Actin-like ATPase domain"/>
    <property type="match status" value="2"/>
</dbReference>
<comment type="subcellular location">
    <subcellularLocation>
        <location evidence="3 16">Cytoplasm</location>
    </subcellularLocation>
</comment>
<comment type="catalytic activity">
    <reaction evidence="1 16">
        <text>(R)-pantothenate + ATP = (R)-4'-phosphopantothenate + ADP + H(+)</text>
        <dbReference type="Rhea" id="RHEA:16373"/>
        <dbReference type="ChEBI" id="CHEBI:10986"/>
        <dbReference type="ChEBI" id="CHEBI:15378"/>
        <dbReference type="ChEBI" id="CHEBI:29032"/>
        <dbReference type="ChEBI" id="CHEBI:30616"/>
        <dbReference type="ChEBI" id="CHEBI:456216"/>
        <dbReference type="EC" id="2.7.1.33"/>
    </reaction>
</comment>
<dbReference type="Proteomes" id="UP001600109">
    <property type="component" value="Unassembled WGS sequence"/>
</dbReference>
<dbReference type="Pfam" id="PF03309">
    <property type="entry name" value="Pan_kinase"/>
    <property type="match status" value="1"/>
</dbReference>
<dbReference type="PANTHER" id="PTHR34265">
    <property type="entry name" value="TYPE III PANTOTHENATE KINASE"/>
    <property type="match status" value="1"/>
</dbReference>
<evidence type="ECO:0000256" key="2">
    <source>
        <dbReference type="ARBA" id="ARBA00001958"/>
    </source>
</evidence>
<feature type="binding site" evidence="16">
    <location>
        <begin position="94"/>
        <end position="97"/>
    </location>
    <ligand>
        <name>substrate</name>
    </ligand>
</feature>
<keyword evidence="10 16" id="KW-0418">Kinase</keyword>
<keyword evidence="9 16" id="KW-0547">Nucleotide-binding</keyword>
<evidence type="ECO:0000256" key="11">
    <source>
        <dbReference type="ARBA" id="ARBA00022840"/>
    </source>
</evidence>
<evidence type="ECO:0000256" key="1">
    <source>
        <dbReference type="ARBA" id="ARBA00001206"/>
    </source>
</evidence>
<gene>
    <name evidence="16" type="primary">coaX</name>
    <name evidence="17" type="ORF">ACFX5E_08575</name>
</gene>
<name>A0ABW6HVV0_9FLAO</name>
<feature type="binding site" evidence="16">
    <location>
        <position position="172"/>
    </location>
    <ligand>
        <name>substrate</name>
    </ligand>
</feature>
<organism evidence="17 18">
    <name type="scientific">Flavobacterium xylosi</name>
    <dbReference type="NCBI Taxonomy" id="3230415"/>
    <lineage>
        <taxon>Bacteria</taxon>
        <taxon>Pseudomonadati</taxon>
        <taxon>Bacteroidota</taxon>
        <taxon>Flavobacteriia</taxon>
        <taxon>Flavobacteriales</taxon>
        <taxon>Flavobacteriaceae</taxon>
        <taxon>Flavobacterium</taxon>
    </lineage>
</organism>
<accession>A0ABW6HVV0</accession>
<dbReference type="InterPro" id="IPR004619">
    <property type="entry name" value="Type_III_PanK"/>
</dbReference>